<gene>
    <name evidence="1" type="ORF">S01H1_45017</name>
</gene>
<protein>
    <submittedName>
        <fullName evidence="1">Uncharacterized protein</fullName>
    </submittedName>
</protein>
<evidence type="ECO:0000313" key="1">
    <source>
        <dbReference type="EMBL" id="GAG11892.1"/>
    </source>
</evidence>
<comment type="caution">
    <text evidence="1">The sequence shown here is derived from an EMBL/GenBank/DDBJ whole genome shotgun (WGS) entry which is preliminary data.</text>
</comment>
<proteinExistence type="predicted"/>
<reference evidence="1" key="1">
    <citation type="journal article" date="2014" name="Front. Microbiol.">
        <title>High frequency of phylogenetically diverse reductive dehalogenase-homologous genes in deep subseafloor sedimentary metagenomes.</title>
        <authorList>
            <person name="Kawai M."/>
            <person name="Futagami T."/>
            <person name="Toyoda A."/>
            <person name="Takaki Y."/>
            <person name="Nishi S."/>
            <person name="Hori S."/>
            <person name="Arai W."/>
            <person name="Tsubouchi T."/>
            <person name="Morono Y."/>
            <person name="Uchiyama I."/>
            <person name="Ito T."/>
            <person name="Fujiyama A."/>
            <person name="Inagaki F."/>
            <person name="Takami H."/>
        </authorList>
    </citation>
    <scope>NUCLEOTIDE SEQUENCE</scope>
    <source>
        <strain evidence="1">Expedition CK06-06</strain>
    </source>
</reference>
<feature type="non-terminal residue" evidence="1">
    <location>
        <position position="97"/>
    </location>
</feature>
<organism evidence="1">
    <name type="scientific">marine sediment metagenome</name>
    <dbReference type="NCBI Taxonomy" id="412755"/>
    <lineage>
        <taxon>unclassified sequences</taxon>
        <taxon>metagenomes</taxon>
        <taxon>ecological metagenomes</taxon>
    </lineage>
</organism>
<dbReference type="EMBL" id="BARS01028738">
    <property type="protein sequence ID" value="GAG11892.1"/>
    <property type="molecule type" value="Genomic_DNA"/>
</dbReference>
<accession>X0VL16</accession>
<name>X0VL16_9ZZZZ</name>
<sequence length="97" mass="11620">MEKNKLHAFRNFIIPRRFNYQVEDIEKSLKDLNDILFAKIVLSEDRNIKEIHIITKDSSNPKKITRDIESFLLAKYNIQVDYRKISIAQVKDKEIRD</sequence>
<dbReference type="AlphaFoldDB" id="X0VL16"/>